<gene>
    <name evidence="1" type="ORF">ACCO45_005026</name>
</gene>
<organism evidence="1 2">
    <name type="scientific">Purpureocillium lilacinum</name>
    <name type="common">Paecilomyces lilacinus</name>
    <dbReference type="NCBI Taxonomy" id="33203"/>
    <lineage>
        <taxon>Eukaryota</taxon>
        <taxon>Fungi</taxon>
        <taxon>Dikarya</taxon>
        <taxon>Ascomycota</taxon>
        <taxon>Pezizomycotina</taxon>
        <taxon>Sordariomycetes</taxon>
        <taxon>Hypocreomycetidae</taxon>
        <taxon>Hypocreales</taxon>
        <taxon>Ophiocordycipitaceae</taxon>
        <taxon>Purpureocillium</taxon>
    </lineage>
</organism>
<sequence length="174" mass="19304">MCFAPPTAKVPGAPSCPRTTRCRPDDSPPRLFTIARYGTSQLLARPSPIAHPSPSTNRAASCVHCFFLRGIFFFTCSLPAGKGARLYASWCKYIEVLPLPFKTFAPAQTLPPDEQHHPLVALHLVRVSRLVVPAYAPLPHRQRCSNHRRTKHNTLVGPLSRQTPISHLACWPPL</sequence>
<keyword evidence="2" id="KW-1185">Reference proteome</keyword>
<accession>A0ACC4DWH6</accession>
<proteinExistence type="predicted"/>
<evidence type="ECO:0000313" key="2">
    <source>
        <dbReference type="Proteomes" id="UP001638806"/>
    </source>
</evidence>
<reference evidence="1" key="1">
    <citation type="submission" date="2024-12" db="EMBL/GenBank/DDBJ databases">
        <title>Comparative genomics and development of molecular markers within Purpureocillium lilacinum and among Purpureocillium species.</title>
        <authorList>
            <person name="Yeh Z.-Y."/>
            <person name="Ni N.-T."/>
            <person name="Lo P.-H."/>
            <person name="Mushyakhwo K."/>
            <person name="Lin C.-F."/>
            <person name="Nai Y.-S."/>
        </authorList>
    </citation>
    <scope>NUCLEOTIDE SEQUENCE</scope>
    <source>
        <strain evidence="1">NCHU-NPUST-175</strain>
    </source>
</reference>
<name>A0ACC4DWH6_PURLI</name>
<dbReference type="Proteomes" id="UP001638806">
    <property type="component" value="Unassembled WGS sequence"/>
</dbReference>
<protein>
    <submittedName>
        <fullName evidence="1">Uncharacterized protein</fullName>
    </submittedName>
</protein>
<evidence type="ECO:0000313" key="1">
    <source>
        <dbReference type="EMBL" id="KAL3959909.1"/>
    </source>
</evidence>
<comment type="caution">
    <text evidence="1">The sequence shown here is derived from an EMBL/GenBank/DDBJ whole genome shotgun (WGS) entry which is preliminary data.</text>
</comment>
<dbReference type="EMBL" id="JBGNUJ010000004">
    <property type="protein sequence ID" value="KAL3959909.1"/>
    <property type="molecule type" value="Genomic_DNA"/>
</dbReference>